<evidence type="ECO:0000256" key="1">
    <source>
        <dbReference type="SAM" id="MobiDB-lite"/>
    </source>
</evidence>
<feature type="compositionally biased region" description="Low complexity" evidence="1">
    <location>
        <begin position="73"/>
        <end position="89"/>
    </location>
</feature>
<accession>A0A1U7GZR8</accession>
<keyword evidence="3" id="KW-1185">Reference proteome</keyword>
<reference evidence="2 3" key="1">
    <citation type="submission" date="2016-11" db="EMBL/GenBank/DDBJ databases">
        <title>Draft Genome Sequences of Nine Cyanobacterial Strains from Diverse Habitats.</title>
        <authorList>
            <person name="Zhu T."/>
            <person name="Hou S."/>
            <person name="Lu X."/>
            <person name="Hess W.R."/>
        </authorList>
    </citation>
    <scope>NUCLEOTIDE SEQUENCE [LARGE SCALE GENOMIC DNA]</scope>
    <source>
        <strain evidence="2 3">NIES-592</strain>
    </source>
</reference>
<comment type="caution">
    <text evidence="2">The sequence shown here is derived from an EMBL/GenBank/DDBJ whole genome shotgun (WGS) entry which is preliminary data.</text>
</comment>
<dbReference type="EMBL" id="MRCA01000005">
    <property type="protein sequence ID" value="OKH14000.1"/>
    <property type="molecule type" value="Genomic_DNA"/>
</dbReference>
<proteinExistence type="predicted"/>
<dbReference type="GeneID" id="35795983"/>
<feature type="region of interest" description="Disordered" evidence="1">
    <location>
        <begin position="48"/>
        <end position="89"/>
    </location>
</feature>
<gene>
    <name evidence="2" type="ORF">NIES592_11795</name>
</gene>
<protein>
    <submittedName>
        <fullName evidence="2">Uncharacterized protein</fullName>
    </submittedName>
</protein>
<dbReference type="Proteomes" id="UP000186391">
    <property type="component" value="Unassembled WGS sequence"/>
</dbReference>
<organism evidence="2 3">
    <name type="scientific">Fischerella major NIES-592</name>
    <dbReference type="NCBI Taxonomy" id="210994"/>
    <lineage>
        <taxon>Bacteria</taxon>
        <taxon>Bacillati</taxon>
        <taxon>Cyanobacteriota</taxon>
        <taxon>Cyanophyceae</taxon>
        <taxon>Nostocales</taxon>
        <taxon>Hapalosiphonaceae</taxon>
        <taxon>Fischerella</taxon>
    </lineage>
</organism>
<dbReference type="AlphaFoldDB" id="A0A1U7GZR8"/>
<evidence type="ECO:0000313" key="3">
    <source>
        <dbReference type="Proteomes" id="UP000186391"/>
    </source>
</evidence>
<evidence type="ECO:0000313" key="2">
    <source>
        <dbReference type="EMBL" id="OKH14000.1"/>
    </source>
</evidence>
<sequence length="89" mass="9782">MKTSLRTTSVVLFFIGVALIILKMADTAWMFTDAIVNHQSSDQTTNNLISLRVDSQSSKRKTTNFQSSSDYEPPNYGGPDSPSYGSGTR</sequence>
<dbReference type="OrthoDB" id="488827at2"/>
<name>A0A1U7GZR8_9CYAN</name>
<dbReference type="RefSeq" id="WP_009453857.1">
    <property type="nucleotide sequence ID" value="NZ_MRCA01000005.1"/>
</dbReference>